<dbReference type="InterPro" id="IPR013039">
    <property type="entry name" value="DUF1588"/>
</dbReference>
<dbReference type="RefSeq" id="WP_419189665.1">
    <property type="nucleotide sequence ID" value="NZ_CP036526.1"/>
</dbReference>
<organism evidence="6 7">
    <name type="scientific">Stieleria marina</name>
    <dbReference type="NCBI Taxonomy" id="1930275"/>
    <lineage>
        <taxon>Bacteria</taxon>
        <taxon>Pseudomonadati</taxon>
        <taxon>Planctomycetota</taxon>
        <taxon>Planctomycetia</taxon>
        <taxon>Pirellulales</taxon>
        <taxon>Pirellulaceae</taxon>
        <taxon>Stieleria</taxon>
    </lineage>
</organism>
<evidence type="ECO:0000256" key="1">
    <source>
        <dbReference type="ARBA" id="ARBA00022617"/>
    </source>
</evidence>
<evidence type="ECO:0000256" key="3">
    <source>
        <dbReference type="ARBA" id="ARBA00023004"/>
    </source>
</evidence>
<dbReference type="Pfam" id="PF07637">
    <property type="entry name" value="PSD5"/>
    <property type="match status" value="1"/>
</dbReference>
<dbReference type="Pfam" id="PF07624">
    <property type="entry name" value="PSD2"/>
    <property type="match status" value="1"/>
</dbReference>
<dbReference type="Proteomes" id="UP000319817">
    <property type="component" value="Chromosome"/>
</dbReference>
<feature type="domain" description="Cytochrome c" evidence="5">
    <location>
        <begin position="91"/>
        <end position="179"/>
    </location>
</feature>
<accession>A0A517NPE4</accession>
<gene>
    <name evidence="6" type="ORF">K239x_09310</name>
</gene>
<dbReference type="AlphaFoldDB" id="A0A517NPE4"/>
<dbReference type="InterPro" id="IPR013036">
    <property type="entry name" value="DUF1587"/>
</dbReference>
<dbReference type="Pfam" id="PF07635">
    <property type="entry name" value="PSCyt1"/>
    <property type="match status" value="1"/>
</dbReference>
<sequence>MNNRSFDSGSLRAYGWVPFSVQMFIALTLSGQALGQPGEKQNASTQSELTQRESAFASLQAIKADGAKTSKYLHAVDQLPEASLESDSPETPPQAKLEVFTRDVLPILMHACVDCHGADAQEGNIRVDTLDPNLLQGKDVDWWLEILAVLSNGEMPPPDASELTNKDRSKVVDWLSSAIQTASILRRATGGHTSFRRLTRYEYNYAMQDLLGLPWNFAKDLPPDAHSDDGFQNSSEMLHMSVQQLETYRQLARTSLRRATMPSTSSGKRPPVIRWGISMEEAANREWPKQTKQLDEIKKKFADDPEKQKQEIDRLQASFKTPPNGPHYRELSSGRIAPAKWAYNGAHYAFAPLENAFAASENENIAQRNKNSQQDAVGSDDALQLPESFDHVAVIPSGRRQYLTVELGDQVPSAGTMRVRVRASRVSADPLRVPSLQLQFGFQASNEGRAVVRVSDADTPINADSDAPQIYQWEFPLGEIYPRNSFRTVSKMGDLPSPSEYIRLVNSSVPQGGHGAIQIDYVEVTAPLYESWPTQSHQTLFFESKIQDDEATYAREILTAFLSKAWRRKVSSAEVDAKVELFDVMRSECESFEDTMVEALATVLSSPHFLYVITEDSEDSSLLLGHDLAMRLSLFLWSSVPDQLLLDLADSGELCDTEVLLQQVDRMLADPRSERFAKHYVHQWLDMQLLDFLAVDKNTDPLLKEAMQAEPIEFFQEMVRSDSSVLDFIHADYAMVNERLARHYGWSDVRGNQFRRINLDASKRRGGLLTQAGVLAMNSNGKDSHPLKRGVWLLRCLLNDPPPPPPPAVPEIDLADPEIAKLSLKEQIEDHRNHAACMSCHAKIDPWGIAFENYDALGQWRDRVNGKPVDAASLLFNNQELDGVDGLKRFLLKNRQDQFVRAMVHKIATYALGRPMKFTDHAKIDQVTASVRKQGDGLATTIKALVTSDLFRTK</sequence>
<evidence type="ECO:0000313" key="7">
    <source>
        <dbReference type="Proteomes" id="UP000319817"/>
    </source>
</evidence>
<dbReference type="GO" id="GO:0020037">
    <property type="term" value="F:heme binding"/>
    <property type="evidence" value="ECO:0007669"/>
    <property type="project" value="InterPro"/>
</dbReference>
<evidence type="ECO:0000256" key="4">
    <source>
        <dbReference type="PROSITE-ProRule" id="PRU00433"/>
    </source>
</evidence>
<dbReference type="GO" id="GO:0009055">
    <property type="term" value="F:electron transfer activity"/>
    <property type="evidence" value="ECO:0007669"/>
    <property type="project" value="InterPro"/>
</dbReference>
<proteinExistence type="predicted"/>
<dbReference type="InterPro" id="IPR011429">
    <property type="entry name" value="Cyt_c_Planctomycete-type"/>
</dbReference>
<keyword evidence="7" id="KW-1185">Reference proteome</keyword>
<keyword evidence="3 4" id="KW-0408">Iron</keyword>
<dbReference type="InterPro" id="IPR036909">
    <property type="entry name" value="Cyt_c-like_dom_sf"/>
</dbReference>
<dbReference type="InterPro" id="IPR009056">
    <property type="entry name" value="Cyt_c-like_dom"/>
</dbReference>
<dbReference type="SUPFAM" id="SSF46626">
    <property type="entry name" value="Cytochrome c"/>
    <property type="match status" value="1"/>
</dbReference>
<dbReference type="EMBL" id="CP036526">
    <property type="protein sequence ID" value="QDT08988.1"/>
    <property type="molecule type" value="Genomic_DNA"/>
</dbReference>
<name>A0A517NPE4_9BACT</name>
<dbReference type="InterPro" id="IPR011478">
    <property type="entry name" value="DUF1585"/>
</dbReference>
<dbReference type="GO" id="GO:0046872">
    <property type="term" value="F:metal ion binding"/>
    <property type="evidence" value="ECO:0007669"/>
    <property type="project" value="UniProtKB-KW"/>
</dbReference>
<keyword evidence="2 4" id="KW-0479">Metal-binding</keyword>
<dbReference type="Pfam" id="PF07626">
    <property type="entry name" value="PSD3"/>
    <property type="match status" value="1"/>
</dbReference>
<dbReference type="InterPro" id="IPR013042">
    <property type="entry name" value="DUF1592"/>
</dbReference>
<protein>
    <submittedName>
        <fullName evidence="6">Planctomycete cytochrome C</fullName>
    </submittedName>
</protein>
<reference evidence="6 7" key="1">
    <citation type="submission" date="2019-02" db="EMBL/GenBank/DDBJ databases">
        <title>Deep-cultivation of Planctomycetes and their phenomic and genomic characterization uncovers novel biology.</title>
        <authorList>
            <person name="Wiegand S."/>
            <person name="Jogler M."/>
            <person name="Boedeker C."/>
            <person name="Pinto D."/>
            <person name="Vollmers J."/>
            <person name="Rivas-Marin E."/>
            <person name="Kohn T."/>
            <person name="Peeters S.H."/>
            <person name="Heuer A."/>
            <person name="Rast P."/>
            <person name="Oberbeckmann S."/>
            <person name="Bunk B."/>
            <person name="Jeske O."/>
            <person name="Meyerdierks A."/>
            <person name="Storesund J.E."/>
            <person name="Kallscheuer N."/>
            <person name="Luecker S."/>
            <person name="Lage O.M."/>
            <person name="Pohl T."/>
            <person name="Merkel B.J."/>
            <person name="Hornburger P."/>
            <person name="Mueller R.-W."/>
            <person name="Bruemmer F."/>
            <person name="Labrenz M."/>
            <person name="Spormann A.M."/>
            <person name="Op den Camp H."/>
            <person name="Overmann J."/>
            <person name="Amann R."/>
            <person name="Jetten M.S.M."/>
            <person name="Mascher T."/>
            <person name="Medema M.H."/>
            <person name="Devos D.P."/>
            <person name="Kaster A.-K."/>
            <person name="Ovreas L."/>
            <person name="Rohde M."/>
            <person name="Galperin M.Y."/>
            <person name="Jogler C."/>
        </authorList>
    </citation>
    <scope>NUCLEOTIDE SEQUENCE [LARGE SCALE GENOMIC DNA]</scope>
    <source>
        <strain evidence="6 7">K23_9</strain>
    </source>
</reference>
<evidence type="ECO:0000313" key="6">
    <source>
        <dbReference type="EMBL" id="QDT08988.1"/>
    </source>
</evidence>
<dbReference type="InterPro" id="IPR013043">
    <property type="entry name" value="DUF1595"/>
</dbReference>
<dbReference type="Gene3D" id="1.10.760.10">
    <property type="entry name" value="Cytochrome c-like domain"/>
    <property type="match status" value="1"/>
</dbReference>
<keyword evidence="1 4" id="KW-0349">Heme</keyword>
<evidence type="ECO:0000259" key="5">
    <source>
        <dbReference type="PROSITE" id="PS51007"/>
    </source>
</evidence>
<dbReference type="Pfam" id="PF07631">
    <property type="entry name" value="PSD4"/>
    <property type="match status" value="1"/>
</dbReference>
<dbReference type="Pfam" id="PF07627">
    <property type="entry name" value="PSCyt3"/>
    <property type="match status" value="1"/>
</dbReference>
<evidence type="ECO:0000256" key="2">
    <source>
        <dbReference type="ARBA" id="ARBA00022723"/>
    </source>
</evidence>
<dbReference type="PROSITE" id="PS51007">
    <property type="entry name" value="CYTC"/>
    <property type="match status" value="1"/>
</dbReference>